<dbReference type="EMBL" id="CP048836">
    <property type="protein sequence ID" value="QID17609.1"/>
    <property type="molecule type" value="Genomic_DNA"/>
</dbReference>
<dbReference type="Proteomes" id="UP000501991">
    <property type="component" value="Chromosome"/>
</dbReference>
<gene>
    <name evidence="1" type="ORF">G3580_08105</name>
</gene>
<dbReference type="InterPro" id="IPR011749">
    <property type="entry name" value="CHP02243"/>
</dbReference>
<reference evidence="1 2" key="1">
    <citation type="submission" date="2020-02" db="EMBL/GenBank/DDBJ databases">
        <title>Nitrogenibacter mangrovi gen. nov., sp. nov. isolated from mangrove sediment, a denitrifying betaproteobacterium.</title>
        <authorList>
            <person name="Liao H."/>
            <person name="Tian Y."/>
        </authorList>
    </citation>
    <scope>NUCLEOTIDE SEQUENCE [LARGE SCALE GENOMIC DNA]</scope>
    <source>
        <strain evidence="1 2">M9-3-2</strain>
    </source>
</reference>
<sequence>MTARYTCCEENRRAAVDADATLNGIDWLEVLDLDAPPTAPRQQTLLVRLLKPVPGDITDANVAITGGERIRHIGIDWVAPADAPPAPLPNAERDFYTALPDAANVLLVRTDATGDFSTYRLRLSRGPDNDAPLADFDPRLSAVDFRFKVECPSDFDCAPVHDCPTEPPPAPDLNYLARDYASLRRLIMDRLSQQMPGWRDRSPADLATTLGELIAYVGDLKHYQLDAITTEAYLHTARKRTSLRRHALLVDYRMHEGCNARGWLHVDVSGPAFDLPADIRFLTRVPTLPAVITPASAAERAARQARALVFEPMHGLTLRAEHNRFDVYTWGDNKCCLPRGATAATLRGHWPELAIGDVLIFEEVLGPRTGEPGDADPAHRHPVRLTGVRAFMPPESEGAPPEPLVDPLPDPDDGTVHPITEIAWHDDDALPFPLCLSAETDEAHGSLLIENVSIALGNNLLVDHGETRVGEALGEVPAARLHYPATGTDSCQRRAPEPLPPRFAPTLAEGPVTHQGTVLRHTVEDGVTRSERVAFDATAPAHAALRWRTADAVPVVTLNAASEAPWTAARDLLSSHATDRHFVLETEADGTAALRFGDDVLGQRPDAGTVFEADYRVGNGPEGNVGADSIAHALTALGQIDAVRNPLPATGGTAPETAAQVRRRAPHAFRVQERAVTPADYAAVTERLDGVQRAAARLRWTGSWHTVFTTVDRDGGAPVTPEFADTVVTHLDRYRMAGHDLAVNDPQYVSLEIELEVCVSPAYFRSDVRQGLLDVLGSRIRADGTRGLFHADNFSFGQTVFLSPLYAAARTVAGVDSVQVTVFQRQGQDDPVPLAQGFLPLARLEIARLDNDPNFPEHGVLRLNLHGGK</sequence>
<dbReference type="RefSeq" id="WP_173764772.1">
    <property type="nucleotide sequence ID" value="NZ_CP048836.1"/>
</dbReference>
<protein>
    <submittedName>
        <fullName evidence="1">Putative baseplate assembly protein</fullName>
    </submittedName>
</protein>
<dbReference type="KEGG" id="azq:G3580_08105"/>
<name>A0A6C1B3P3_9RHOO</name>
<proteinExistence type="predicted"/>
<dbReference type="NCBIfam" id="TIGR02243">
    <property type="entry name" value="putative baseplate assembly protein"/>
    <property type="match status" value="1"/>
</dbReference>
<keyword evidence="2" id="KW-1185">Reference proteome</keyword>
<evidence type="ECO:0000313" key="2">
    <source>
        <dbReference type="Proteomes" id="UP000501991"/>
    </source>
</evidence>
<evidence type="ECO:0000313" key="1">
    <source>
        <dbReference type="EMBL" id="QID17609.1"/>
    </source>
</evidence>
<organism evidence="1 2">
    <name type="scientific">Nitrogeniibacter mangrovi</name>
    <dbReference type="NCBI Taxonomy" id="2016596"/>
    <lineage>
        <taxon>Bacteria</taxon>
        <taxon>Pseudomonadati</taxon>
        <taxon>Pseudomonadota</taxon>
        <taxon>Betaproteobacteria</taxon>
        <taxon>Rhodocyclales</taxon>
        <taxon>Zoogloeaceae</taxon>
        <taxon>Nitrogeniibacter</taxon>
    </lineage>
</organism>
<dbReference type="AlphaFoldDB" id="A0A6C1B3P3"/>
<accession>A0A6C1B3P3</accession>